<name>A0ABY6A6Y5_9BURK</name>
<sequence>MPQWRRIAGMAALACASLWLAGCAGVRTIDSDVQSYSTLQQIPAPPTYRLQLLPSQVAMGPQFDTVVQQAQASLAGVGLRRDDSQGSVIAQIDVQARYIPDSWLLPDSPYNPYGGLGWGPGWGWGWRGGIAWRDTGPSLHYRAVQLTLRDVQTQQVVYETSARYEDVWVDDQVIYRILFDSALNGFPKPPQGPRRVSTTVGAPAAAQPASTPAATAAPATVSPATPAAKPQ</sequence>
<evidence type="ECO:0000313" key="3">
    <source>
        <dbReference type="EMBL" id="UXC20909.1"/>
    </source>
</evidence>
<dbReference type="Proteomes" id="UP001058290">
    <property type="component" value="Chromosome"/>
</dbReference>
<keyword evidence="4" id="KW-1185">Reference proteome</keyword>
<evidence type="ECO:0000256" key="2">
    <source>
        <dbReference type="SAM" id="SignalP"/>
    </source>
</evidence>
<protein>
    <recommendedName>
        <fullName evidence="5">DUF4136 domain-containing protein</fullName>
    </recommendedName>
</protein>
<proteinExistence type="predicted"/>
<accession>A0ABY6A6Y5</accession>
<organism evidence="3 4">
    <name type="scientific">Comamonas squillarum</name>
    <dbReference type="NCBI Taxonomy" id="2977320"/>
    <lineage>
        <taxon>Bacteria</taxon>
        <taxon>Pseudomonadati</taxon>
        <taxon>Pseudomonadota</taxon>
        <taxon>Betaproteobacteria</taxon>
        <taxon>Burkholderiales</taxon>
        <taxon>Comamonadaceae</taxon>
        <taxon>Comamonas</taxon>
    </lineage>
</organism>
<feature type="region of interest" description="Disordered" evidence="1">
    <location>
        <begin position="188"/>
        <end position="231"/>
    </location>
</feature>
<feature type="signal peptide" evidence="2">
    <location>
        <begin position="1"/>
        <end position="21"/>
    </location>
</feature>
<evidence type="ECO:0000256" key="1">
    <source>
        <dbReference type="SAM" id="MobiDB-lite"/>
    </source>
</evidence>
<evidence type="ECO:0008006" key="5">
    <source>
        <dbReference type="Google" id="ProtNLM"/>
    </source>
</evidence>
<feature type="compositionally biased region" description="Low complexity" evidence="1">
    <location>
        <begin position="198"/>
        <end position="231"/>
    </location>
</feature>
<keyword evidence="2" id="KW-0732">Signal</keyword>
<feature type="chain" id="PRO_5046015093" description="DUF4136 domain-containing protein" evidence="2">
    <location>
        <begin position="22"/>
        <end position="231"/>
    </location>
</feature>
<gene>
    <name evidence="3" type="ORF">N4T19_19190</name>
</gene>
<dbReference type="PROSITE" id="PS51257">
    <property type="entry name" value="PROKAR_LIPOPROTEIN"/>
    <property type="match status" value="1"/>
</dbReference>
<reference evidence="3" key="1">
    <citation type="submission" date="2022-09" db="EMBL/GenBank/DDBJ databases">
        <title>Bacterial diversity in gut of crayfish and pufferfish.</title>
        <authorList>
            <person name="Huang Y."/>
        </authorList>
    </citation>
    <scope>NUCLEOTIDE SEQUENCE</scope>
    <source>
        <strain evidence="3">PR12</strain>
    </source>
</reference>
<evidence type="ECO:0000313" key="4">
    <source>
        <dbReference type="Proteomes" id="UP001058290"/>
    </source>
</evidence>
<dbReference type="EMBL" id="CP104377">
    <property type="protein sequence ID" value="UXC20909.1"/>
    <property type="molecule type" value="Genomic_DNA"/>
</dbReference>